<comment type="caution">
    <text evidence="1">The sequence shown here is derived from an EMBL/GenBank/DDBJ whole genome shotgun (WGS) entry which is preliminary data.</text>
</comment>
<dbReference type="RefSeq" id="WP_269478533.1">
    <property type="nucleotide sequence ID" value="NZ_JAOSHN010000004.1"/>
</dbReference>
<proteinExistence type="predicted"/>
<name>A0A9J6QV03_9FIRM</name>
<evidence type="ECO:0000313" key="2">
    <source>
        <dbReference type="Proteomes" id="UP001065549"/>
    </source>
</evidence>
<evidence type="ECO:0000313" key="1">
    <source>
        <dbReference type="EMBL" id="MCU7378931.1"/>
    </source>
</evidence>
<organism evidence="1 2">
    <name type="scientific">Hominibacterium faecale</name>
    <dbReference type="NCBI Taxonomy" id="2839743"/>
    <lineage>
        <taxon>Bacteria</taxon>
        <taxon>Bacillati</taxon>
        <taxon>Bacillota</taxon>
        <taxon>Clostridia</taxon>
        <taxon>Peptostreptococcales</taxon>
        <taxon>Anaerovoracaceae</taxon>
        <taxon>Hominibacterium</taxon>
    </lineage>
</organism>
<dbReference type="AlphaFoldDB" id="A0A9J6QV03"/>
<reference evidence="1" key="1">
    <citation type="submission" date="2022-09" db="EMBL/GenBank/DDBJ databases">
        <title>Culturomic study of gut microbiota in children with autism spectrum disorder.</title>
        <authorList>
            <person name="Efimov B.A."/>
            <person name="Chaplin A.V."/>
            <person name="Sokolova S.R."/>
            <person name="Pikina A.P."/>
            <person name="Korzhanova M."/>
            <person name="Belova V."/>
            <person name="Korostin D."/>
        </authorList>
    </citation>
    <scope>NUCLEOTIDE SEQUENCE</scope>
    <source>
        <strain evidence="1">ASD5510</strain>
    </source>
</reference>
<sequence length="137" mass="16151">MTEKVKKSIRINAQLNTQLVQYAARTGESETLILEQALQRFFADQSQEYEKIAEAFLEKFDEKYKNYMTRVRLAARGADVNSQVMIEILNTLLFLQGVKGEMFLSTDKTEHEVLKHAKETIRERIARFKQRKDFEER</sequence>
<dbReference type="EMBL" id="JAOSHN010000004">
    <property type="protein sequence ID" value="MCU7378931.1"/>
    <property type="molecule type" value="Genomic_DNA"/>
</dbReference>
<dbReference type="Proteomes" id="UP001065549">
    <property type="component" value="Unassembled WGS sequence"/>
</dbReference>
<protein>
    <submittedName>
        <fullName evidence="1">Uncharacterized protein</fullName>
    </submittedName>
</protein>
<gene>
    <name evidence="1" type="ORF">OBO34_11245</name>
</gene>
<keyword evidence="2" id="KW-1185">Reference proteome</keyword>
<accession>A0A9J6QV03</accession>